<evidence type="ECO:0000313" key="1">
    <source>
        <dbReference type="EMBL" id="CAH4034015.1"/>
    </source>
</evidence>
<organism evidence="1 2">
    <name type="scientific">Pieris brassicae</name>
    <name type="common">White butterfly</name>
    <name type="synonym">Large white butterfly</name>
    <dbReference type="NCBI Taxonomy" id="7116"/>
    <lineage>
        <taxon>Eukaryota</taxon>
        <taxon>Metazoa</taxon>
        <taxon>Ecdysozoa</taxon>
        <taxon>Arthropoda</taxon>
        <taxon>Hexapoda</taxon>
        <taxon>Insecta</taxon>
        <taxon>Pterygota</taxon>
        <taxon>Neoptera</taxon>
        <taxon>Endopterygota</taxon>
        <taxon>Lepidoptera</taxon>
        <taxon>Glossata</taxon>
        <taxon>Ditrysia</taxon>
        <taxon>Papilionoidea</taxon>
        <taxon>Pieridae</taxon>
        <taxon>Pierinae</taxon>
        <taxon>Pieris</taxon>
    </lineage>
</organism>
<sequence length="517" mass="59288">MIPQQNNSLEAAKAVITVISKTPFSKNTNGKYLEKLSRNSKQDVTRQIRNIINALECVGCDTTQVPRNEKCYRGNLETLVICLHGEECYTEIHPDYIKRGCMSRSRLNRTFVCKCPLCNDKPFDDVASYEYKTIRDWEYDNRRLQTAVIGIDLLCKVCDTKGINHEADERCKKGKELREQIEEVTIQATSSDNPDSNLVSFLVQNVKEIFGAADEPTVLVDQVIDATTTESEVMTETESVNRAKVLNKINIFYKNISGVIDGCTHENILDTTNEELTARTEQFSKDLDVIVIPESEEIKLNPLESWYSKDRQETTSIPTPNYNASTKISCIFCNNIEVEYCDDPKNKLISSIVCEQDEDLCYSQHTPFGLVDRGCFNINRNITTYYCSCNLCNYIAISEMPHIFSRKQDWIENVKEMSRLKRFRRSIFKDMSCLRCEINGTTKSEDILYSTNCLEGNIGSLPFQLCAKNEICAVKAIRSEGYMWRGCVSKPLYNYWWTLCDTDLCNYEALVSIFDQF</sequence>
<evidence type="ECO:0000313" key="2">
    <source>
        <dbReference type="Proteomes" id="UP001152562"/>
    </source>
</evidence>
<keyword evidence="2" id="KW-1185">Reference proteome</keyword>
<comment type="caution">
    <text evidence="1">The sequence shown here is derived from an EMBL/GenBank/DDBJ whole genome shotgun (WGS) entry which is preliminary data.</text>
</comment>
<protein>
    <submittedName>
        <fullName evidence="1">Uncharacterized protein</fullName>
    </submittedName>
</protein>
<accession>A0A9P0TKK1</accession>
<dbReference type="AlphaFoldDB" id="A0A9P0TKK1"/>
<proteinExistence type="predicted"/>
<dbReference type="Proteomes" id="UP001152562">
    <property type="component" value="Unassembled WGS sequence"/>
</dbReference>
<name>A0A9P0TKK1_PIEBR</name>
<gene>
    <name evidence="1" type="ORF">PIBRA_LOCUS10236</name>
</gene>
<reference evidence="1" key="1">
    <citation type="submission" date="2022-05" db="EMBL/GenBank/DDBJ databases">
        <authorList>
            <person name="Okamura Y."/>
        </authorList>
    </citation>
    <scope>NUCLEOTIDE SEQUENCE</scope>
</reference>
<dbReference type="EMBL" id="CALOZG010000035">
    <property type="protein sequence ID" value="CAH4034015.1"/>
    <property type="molecule type" value="Genomic_DNA"/>
</dbReference>